<organism evidence="1 2">
    <name type="scientific">Melastoma candidum</name>
    <dbReference type="NCBI Taxonomy" id="119954"/>
    <lineage>
        <taxon>Eukaryota</taxon>
        <taxon>Viridiplantae</taxon>
        <taxon>Streptophyta</taxon>
        <taxon>Embryophyta</taxon>
        <taxon>Tracheophyta</taxon>
        <taxon>Spermatophyta</taxon>
        <taxon>Magnoliopsida</taxon>
        <taxon>eudicotyledons</taxon>
        <taxon>Gunneridae</taxon>
        <taxon>Pentapetalae</taxon>
        <taxon>rosids</taxon>
        <taxon>malvids</taxon>
        <taxon>Myrtales</taxon>
        <taxon>Melastomataceae</taxon>
        <taxon>Melastomatoideae</taxon>
        <taxon>Melastomateae</taxon>
        <taxon>Melastoma</taxon>
    </lineage>
</organism>
<evidence type="ECO:0000313" key="1">
    <source>
        <dbReference type="EMBL" id="KAI4375721.1"/>
    </source>
</evidence>
<gene>
    <name evidence="1" type="ORF">MLD38_013553</name>
</gene>
<reference evidence="2" key="1">
    <citation type="journal article" date="2023" name="Front. Plant Sci.">
        <title>Chromosomal-level genome assembly of Melastoma candidum provides insights into trichome evolution.</title>
        <authorList>
            <person name="Zhong Y."/>
            <person name="Wu W."/>
            <person name="Sun C."/>
            <person name="Zou P."/>
            <person name="Liu Y."/>
            <person name="Dai S."/>
            <person name="Zhou R."/>
        </authorList>
    </citation>
    <scope>NUCLEOTIDE SEQUENCE [LARGE SCALE GENOMIC DNA]</scope>
</reference>
<name>A0ACB9R9D5_9MYRT</name>
<dbReference type="EMBL" id="CM042883">
    <property type="protein sequence ID" value="KAI4375721.1"/>
    <property type="molecule type" value="Genomic_DNA"/>
</dbReference>
<dbReference type="Proteomes" id="UP001057402">
    <property type="component" value="Chromosome 4"/>
</dbReference>
<keyword evidence="2" id="KW-1185">Reference proteome</keyword>
<proteinExistence type="predicted"/>
<evidence type="ECO:0000313" key="2">
    <source>
        <dbReference type="Proteomes" id="UP001057402"/>
    </source>
</evidence>
<sequence length="512" mass="57353">MKDDSSTPFDNSDPSVNTSSAGKNHPLSKAFSLDSQDTNAMMAKTDPLKKTGSTTSNMLEQPDQPRAADWARGLEAVTQRRTEILSPENLENMWSRGRNYKKKKAKKSKTVVQDPLFQGLSQSSTAEGHKIESIFTSSSVRVMGAYFEKLGSKSFAVYLIALDKYLQELLSIANVAEQHEVWDFLSASSKLMLMMLLMISCGNSRASQMELCAKLLVLHRPLLKHHALRKAINEYSAHEKGWHSDSDHASQSIDSLADMQSSSSQWEDPIGMPPEWTPPNVCVPLLNLVDKVFQLNRRGWLRRQIQWLRNEETISHGIRWVQDILWPGGVFFLRVETVSNLSSVVESSEEKLFQTTSQFSSSRAAQQGSFEVQLEAARRASDLKLLLLGGAPAPLVSLIGPKQYRRCARDMYYFLQSSICVKQLGYGILEILPVSVFPELRDLVLDSSQFPTAKMNRVDQEEGVLPGLSRHLFLLNLPGFKEEPPLSEGLAYQLRLNSAAAVVWLDFESALD</sequence>
<comment type="caution">
    <text evidence="1">The sequence shown here is derived from an EMBL/GenBank/DDBJ whole genome shotgun (WGS) entry which is preliminary data.</text>
</comment>
<accession>A0ACB9R9D5</accession>
<protein>
    <submittedName>
        <fullName evidence="1">Uncharacterized protein</fullName>
    </submittedName>
</protein>